<proteinExistence type="predicted"/>
<dbReference type="AlphaFoldDB" id="A0A8H6IYF1"/>
<accession>A0A8H6IYF1</accession>
<protein>
    <submittedName>
        <fullName evidence="1">Uncharacterized protein</fullName>
    </submittedName>
</protein>
<reference evidence="1 2" key="1">
    <citation type="journal article" date="2020" name="Phytopathology">
        <title>Genome Sequence Resources of Colletotrichum truncatum, C. plurivorum, C. musicola, and C. sojae: Four Species Pathogenic to Soybean (Glycine max).</title>
        <authorList>
            <person name="Rogerio F."/>
            <person name="Boufleur T.R."/>
            <person name="Ciampi-Guillardi M."/>
            <person name="Sukno S.A."/>
            <person name="Thon M.R."/>
            <person name="Massola Junior N.S."/>
            <person name="Baroncelli R."/>
        </authorList>
    </citation>
    <scope>NUCLEOTIDE SEQUENCE [LARGE SCALE GENOMIC DNA]</scope>
    <source>
        <strain evidence="1 2">LFN0009</strain>
    </source>
</reference>
<evidence type="ECO:0000313" key="2">
    <source>
        <dbReference type="Proteomes" id="UP000652219"/>
    </source>
</evidence>
<name>A0A8H6IYF1_9PEZI</name>
<gene>
    <name evidence="1" type="ORF">CSOJ01_11128</name>
</gene>
<dbReference type="Proteomes" id="UP000652219">
    <property type="component" value="Unassembled WGS sequence"/>
</dbReference>
<comment type="caution">
    <text evidence="1">The sequence shown here is derived from an EMBL/GenBank/DDBJ whole genome shotgun (WGS) entry which is preliminary data.</text>
</comment>
<organism evidence="1 2">
    <name type="scientific">Colletotrichum sojae</name>
    <dbReference type="NCBI Taxonomy" id="2175907"/>
    <lineage>
        <taxon>Eukaryota</taxon>
        <taxon>Fungi</taxon>
        <taxon>Dikarya</taxon>
        <taxon>Ascomycota</taxon>
        <taxon>Pezizomycotina</taxon>
        <taxon>Sordariomycetes</taxon>
        <taxon>Hypocreomycetidae</taxon>
        <taxon>Glomerellales</taxon>
        <taxon>Glomerellaceae</taxon>
        <taxon>Colletotrichum</taxon>
        <taxon>Colletotrichum orchidearum species complex</taxon>
    </lineage>
</organism>
<evidence type="ECO:0000313" key="1">
    <source>
        <dbReference type="EMBL" id="KAF6803110.1"/>
    </source>
</evidence>
<sequence length="72" mass="8089">MRAVIEALGSAKLTEAELRAAEDVGVKWQYGPETSADLEHERKEDYGFVDWMDELDRIAPEANLALPPGLRF</sequence>
<keyword evidence="2" id="KW-1185">Reference proteome</keyword>
<dbReference type="EMBL" id="WIGN01000248">
    <property type="protein sequence ID" value="KAF6803110.1"/>
    <property type="molecule type" value="Genomic_DNA"/>
</dbReference>